<organism evidence="1 2">
    <name type="scientific">Acaulospora colombiana</name>
    <dbReference type="NCBI Taxonomy" id="27376"/>
    <lineage>
        <taxon>Eukaryota</taxon>
        <taxon>Fungi</taxon>
        <taxon>Fungi incertae sedis</taxon>
        <taxon>Mucoromycota</taxon>
        <taxon>Glomeromycotina</taxon>
        <taxon>Glomeromycetes</taxon>
        <taxon>Diversisporales</taxon>
        <taxon>Acaulosporaceae</taxon>
        <taxon>Acaulospora</taxon>
    </lineage>
</organism>
<sequence length="170" mass="18469">PGTEPPTDALLNHLDLRPIATPKKAVSNGSNRAVPFSRGPPDAKTRKYDRQLRLWAATGQAALEGARLLVIGATATSTSLLKNLVLPGIGHFTILDLNITKPEDVGNNFFLEVDSIGKQKAVEAARLLSELNESVQSAAEIDDVADILEKRPEWIANYTLVFAHNLPRKI</sequence>
<comment type="caution">
    <text evidence="1">The sequence shown here is derived from an EMBL/GenBank/DDBJ whole genome shotgun (WGS) entry which is preliminary data.</text>
</comment>
<evidence type="ECO:0000313" key="1">
    <source>
        <dbReference type="EMBL" id="CAG8759598.1"/>
    </source>
</evidence>
<feature type="non-terminal residue" evidence="1">
    <location>
        <position position="1"/>
    </location>
</feature>
<dbReference type="EMBL" id="CAJVPT010058016">
    <property type="protein sequence ID" value="CAG8759598.1"/>
    <property type="molecule type" value="Genomic_DNA"/>
</dbReference>
<dbReference type="Proteomes" id="UP000789525">
    <property type="component" value="Unassembled WGS sequence"/>
</dbReference>
<keyword evidence="2" id="KW-1185">Reference proteome</keyword>
<feature type="non-terminal residue" evidence="1">
    <location>
        <position position="170"/>
    </location>
</feature>
<proteinExistence type="predicted"/>
<accession>A0ACA9QTQ8</accession>
<protein>
    <submittedName>
        <fullName evidence="1">3865_t:CDS:1</fullName>
    </submittedName>
</protein>
<reference evidence="1" key="1">
    <citation type="submission" date="2021-06" db="EMBL/GenBank/DDBJ databases">
        <authorList>
            <person name="Kallberg Y."/>
            <person name="Tangrot J."/>
            <person name="Rosling A."/>
        </authorList>
    </citation>
    <scope>NUCLEOTIDE SEQUENCE</scope>
    <source>
        <strain evidence="1">CL356</strain>
    </source>
</reference>
<evidence type="ECO:0000313" key="2">
    <source>
        <dbReference type="Proteomes" id="UP000789525"/>
    </source>
</evidence>
<name>A0ACA9QTQ8_9GLOM</name>
<gene>
    <name evidence="1" type="ORF">ACOLOM_LOCUS13134</name>
</gene>